<feature type="transmembrane region" description="Helical" evidence="2">
    <location>
        <begin position="12"/>
        <end position="33"/>
    </location>
</feature>
<accession>A0A1C7DNR1</accession>
<keyword evidence="1" id="KW-0175">Coiled coil</keyword>
<evidence type="ECO:0000313" key="4">
    <source>
        <dbReference type="Proteomes" id="UP000092687"/>
    </source>
</evidence>
<evidence type="ECO:0000256" key="2">
    <source>
        <dbReference type="SAM" id="Phobius"/>
    </source>
</evidence>
<gene>
    <name evidence="3" type="ORF">BBI08_03940</name>
</gene>
<keyword evidence="4" id="KW-1185">Reference proteome</keyword>
<dbReference type="EMBL" id="CP016537">
    <property type="protein sequence ID" value="ANU13044.1"/>
    <property type="molecule type" value="Genomic_DNA"/>
</dbReference>
<reference evidence="4" key="1">
    <citation type="submission" date="2016-07" db="EMBL/GenBank/DDBJ databases">
        <authorList>
            <person name="See-Too W.S."/>
        </authorList>
    </citation>
    <scope>NUCLEOTIDE SEQUENCE [LARGE SCALE GENOMIC DNA]</scope>
    <source>
        <strain evidence="4">DSM 24743</strain>
    </source>
</reference>
<keyword evidence="2" id="KW-0812">Transmembrane</keyword>
<sequence length="79" mass="9022">MIETSFINIGDVIASVFIFGIILIIVAVLYKLIKKTFKQLDKESIEKLTLEQENSILQSQIGELNERLIALEEKVKELD</sequence>
<organism evidence="3 4">
    <name type="scientific">Planococcus halocryophilus</name>
    <dbReference type="NCBI Taxonomy" id="1215089"/>
    <lineage>
        <taxon>Bacteria</taxon>
        <taxon>Bacillati</taxon>
        <taxon>Bacillota</taxon>
        <taxon>Bacilli</taxon>
        <taxon>Bacillales</taxon>
        <taxon>Caryophanaceae</taxon>
        <taxon>Planococcus</taxon>
    </lineage>
</organism>
<name>A0A1C7DNR1_9BACL</name>
<evidence type="ECO:0000313" key="3">
    <source>
        <dbReference type="EMBL" id="ANU13044.1"/>
    </source>
</evidence>
<reference evidence="4" key="2">
    <citation type="submission" date="2016-10" db="EMBL/GenBank/DDBJ databases">
        <authorList>
            <person name="See-Too W.S."/>
        </authorList>
    </citation>
    <scope>NUCLEOTIDE SEQUENCE [LARGE SCALE GENOMIC DNA]</scope>
    <source>
        <strain evidence="4">DSM 24743</strain>
    </source>
</reference>
<keyword evidence="2" id="KW-1133">Transmembrane helix</keyword>
<evidence type="ECO:0000256" key="1">
    <source>
        <dbReference type="SAM" id="Coils"/>
    </source>
</evidence>
<dbReference type="RefSeq" id="WP_008496327.1">
    <property type="nucleotide sequence ID" value="NZ_CP016537.2"/>
</dbReference>
<keyword evidence="2" id="KW-0472">Membrane</keyword>
<dbReference type="AlphaFoldDB" id="A0A1C7DNR1"/>
<dbReference type="KEGG" id="phc:BBI08_03940"/>
<feature type="coiled-coil region" evidence="1">
    <location>
        <begin position="47"/>
        <end position="74"/>
    </location>
</feature>
<protein>
    <submittedName>
        <fullName evidence="3">Uncharacterized protein</fullName>
    </submittedName>
</protein>
<dbReference type="STRING" id="1215089.BBI08_03940"/>
<proteinExistence type="predicted"/>
<dbReference type="Proteomes" id="UP000092687">
    <property type="component" value="Chromosome"/>
</dbReference>